<dbReference type="PANTHER" id="PTHR22916:SF3">
    <property type="entry name" value="UDP-GLCNAC:BETAGAL BETA-1,3-N-ACETYLGLUCOSAMINYLTRANSFERASE-LIKE PROTEIN 1"/>
    <property type="match status" value="1"/>
</dbReference>
<accession>A0ABW3KLF0</accession>
<dbReference type="Pfam" id="PF00535">
    <property type="entry name" value="Glycos_transf_2"/>
    <property type="match status" value="1"/>
</dbReference>
<reference evidence="3" key="1">
    <citation type="journal article" date="2019" name="Int. J. Syst. Evol. Microbiol.">
        <title>The Global Catalogue of Microorganisms (GCM) 10K type strain sequencing project: providing services to taxonomists for standard genome sequencing and annotation.</title>
        <authorList>
            <consortium name="The Broad Institute Genomics Platform"/>
            <consortium name="The Broad Institute Genome Sequencing Center for Infectious Disease"/>
            <person name="Wu L."/>
            <person name="Ma J."/>
        </authorList>
    </citation>
    <scope>NUCLEOTIDE SEQUENCE [LARGE SCALE GENOMIC DNA]</scope>
    <source>
        <strain evidence="3">CCUG 56098</strain>
    </source>
</reference>
<name>A0ABW3KLF0_9FLAO</name>
<proteinExistence type="predicted"/>
<dbReference type="InterPro" id="IPR001173">
    <property type="entry name" value="Glyco_trans_2-like"/>
</dbReference>
<evidence type="ECO:0000313" key="3">
    <source>
        <dbReference type="Proteomes" id="UP001597086"/>
    </source>
</evidence>
<dbReference type="CDD" id="cd00761">
    <property type="entry name" value="Glyco_tranf_GTA_type"/>
    <property type="match status" value="1"/>
</dbReference>
<dbReference type="PANTHER" id="PTHR22916">
    <property type="entry name" value="GLYCOSYLTRANSFERASE"/>
    <property type="match status" value="1"/>
</dbReference>
<feature type="domain" description="Glycosyltransferase 2-like" evidence="1">
    <location>
        <begin position="14"/>
        <end position="162"/>
    </location>
</feature>
<dbReference type="RefSeq" id="WP_386113351.1">
    <property type="nucleotide sequence ID" value="NZ_JBHTKM010000001.1"/>
</dbReference>
<protein>
    <submittedName>
        <fullName evidence="2">Glycosyltransferase family 2 protein</fullName>
    </submittedName>
</protein>
<dbReference type="InterPro" id="IPR029044">
    <property type="entry name" value="Nucleotide-diphossugar_trans"/>
</dbReference>
<dbReference type="Gene3D" id="3.90.550.10">
    <property type="entry name" value="Spore Coat Polysaccharide Biosynthesis Protein SpsA, Chain A"/>
    <property type="match status" value="1"/>
</dbReference>
<evidence type="ECO:0000259" key="1">
    <source>
        <dbReference type="Pfam" id="PF00535"/>
    </source>
</evidence>
<dbReference type="EMBL" id="JBHTKM010000001">
    <property type="protein sequence ID" value="MFD1014615.1"/>
    <property type="molecule type" value="Genomic_DNA"/>
</dbReference>
<comment type="caution">
    <text evidence="2">The sequence shown here is derived from an EMBL/GenBank/DDBJ whole genome shotgun (WGS) entry which is preliminary data.</text>
</comment>
<dbReference type="Proteomes" id="UP001597086">
    <property type="component" value="Unassembled WGS sequence"/>
</dbReference>
<dbReference type="SUPFAM" id="SSF53448">
    <property type="entry name" value="Nucleotide-diphospho-sugar transferases"/>
    <property type="match status" value="1"/>
</dbReference>
<gene>
    <name evidence="2" type="ORF">ACFQ13_01665</name>
</gene>
<keyword evidence="3" id="KW-1185">Reference proteome</keyword>
<sequence>MENYGVMLETALISIIIPTYNRAHIIGETLDSIIAQTYTNWECIVVDDGSTDNTAEIMSDYMLRDKRFRYYKRPENKLKGPCSCRNYGFEKSKGDFINFFDSDDIFMPCALEEWVGRFTDCEDVVVSKVDVVDLETNKKKHTNNFKTHDLFSDFISGKMTFFVSGPLWSRSFLLKQEYLFDESIRNVDDWDFNLRMLYTKPKIAYLNSANILYRWHENSFSKEMNKLNEVEIRSDLKARVKHIELLEKNELKKYIVILELLIVQRFKHYLRRALVENNNIKYFVLRTLLKFQWRQSDILGVLKTLIGFVSYTIFNKGYVLLKD</sequence>
<organism evidence="2 3">
    <name type="scientific">Winogradskyella rapida</name>
    <dbReference type="NCBI Taxonomy" id="549701"/>
    <lineage>
        <taxon>Bacteria</taxon>
        <taxon>Pseudomonadati</taxon>
        <taxon>Bacteroidota</taxon>
        <taxon>Flavobacteriia</taxon>
        <taxon>Flavobacteriales</taxon>
        <taxon>Flavobacteriaceae</taxon>
        <taxon>Winogradskyella</taxon>
    </lineage>
</organism>
<evidence type="ECO:0000313" key="2">
    <source>
        <dbReference type="EMBL" id="MFD1014615.1"/>
    </source>
</evidence>